<keyword evidence="3" id="KW-1185">Reference proteome</keyword>
<evidence type="ECO:0000313" key="3">
    <source>
        <dbReference type="Proteomes" id="UP000001064"/>
    </source>
</evidence>
<evidence type="ECO:0000256" key="1">
    <source>
        <dbReference type="SAM" id="MobiDB-lite"/>
    </source>
</evidence>
<dbReference type="PANTHER" id="PTHR32423">
    <property type="entry name" value="SAP DOMAIN-CONTAINING PROTEIN-RELATED"/>
    <property type="match status" value="1"/>
</dbReference>
<dbReference type="Proteomes" id="UP000001064">
    <property type="component" value="Unassembled WGS sequence"/>
</dbReference>
<organism evidence="2 3">
    <name type="scientific">Dictyostelium purpureum</name>
    <name type="common">Slime mold</name>
    <dbReference type="NCBI Taxonomy" id="5786"/>
    <lineage>
        <taxon>Eukaryota</taxon>
        <taxon>Amoebozoa</taxon>
        <taxon>Evosea</taxon>
        <taxon>Eumycetozoa</taxon>
        <taxon>Dictyostelia</taxon>
        <taxon>Dictyosteliales</taxon>
        <taxon>Dictyosteliaceae</taxon>
        <taxon>Dictyostelium</taxon>
    </lineage>
</organism>
<reference evidence="3" key="1">
    <citation type="journal article" date="2011" name="Genome Biol.">
        <title>Comparative genomics of the social amoebae Dictyostelium discoideum and Dictyostelium purpureum.</title>
        <authorList>
            <consortium name="US DOE Joint Genome Institute (JGI-PGF)"/>
            <person name="Sucgang R."/>
            <person name="Kuo A."/>
            <person name="Tian X."/>
            <person name="Salerno W."/>
            <person name="Parikh A."/>
            <person name="Feasley C.L."/>
            <person name="Dalin E."/>
            <person name="Tu H."/>
            <person name="Huang E."/>
            <person name="Barry K."/>
            <person name="Lindquist E."/>
            <person name="Shapiro H."/>
            <person name="Bruce D."/>
            <person name="Schmutz J."/>
            <person name="Salamov A."/>
            <person name="Fey P."/>
            <person name="Gaudet P."/>
            <person name="Anjard C."/>
            <person name="Babu M.M."/>
            <person name="Basu S."/>
            <person name="Bushmanova Y."/>
            <person name="van der Wel H."/>
            <person name="Katoh-Kurasawa M."/>
            <person name="Dinh C."/>
            <person name="Coutinho P.M."/>
            <person name="Saito T."/>
            <person name="Elias M."/>
            <person name="Schaap P."/>
            <person name="Kay R.R."/>
            <person name="Henrissat B."/>
            <person name="Eichinger L."/>
            <person name="Rivero F."/>
            <person name="Putnam N.H."/>
            <person name="West C.M."/>
            <person name="Loomis W.F."/>
            <person name="Chisholm R.L."/>
            <person name="Shaulsky G."/>
            <person name="Strassmann J.E."/>
            <person name="Queller D.C."/>
            <person name="Kuspa A."/>
            <person name="Grigoriev I.V."/>
        </authorList>
    </citation>
    <scope>NUCLEOTIDE SEQUENCE [LARGE SCALE GENOMIC DNA]</scope>
    <source>
        <strain evidence="3">QSDP1</strain>
    </source>
</reference>
<dbReference type="AlphaFoldDB" id="F0ZNJ4"/>
<sequence>MQNIPTYIYYNILSSIINHLLFSLRYGKYFELFFANSTRNEIIKYATISKKSFQIVSYELTNNLNIDNYKLLKFFFESPFSYNNNNNNNDYKLIKLKDSIIIYNDTFEDFKNEIALGHTEKYKNIIFINDNPSEFRGIISELSRLPDNTQLYLLVCFENDAEFLLNGGLNTLKEKNLKKIKRITIDYGNPNIIYRILNTNIKDIIYCDTLENGFDCEIIFDGSPTRAIEIDDLFYTEGNQKTVNQGCSLSKLEKLTVESRLEVLIERVHKKRIEMAKKLESNHQDAQIENAEDNSDGEDNNNNNNDDNEKITPNIDYSYKKDLDYIVEKLSNDPALNSISLSHFCSLGLSCQSCNGTLEGINIPTIFQGLNTLFSNPNTKLENLKLYLGGNSLDANIVQGLSNNRSIKNLGIAVGYFEDIITKVLVENRNQTIRNLTVFITSHHDVVSSLALLRAHSQDIDLYSVTFIDNRLTDLSKIKKVISGSHDNGNYSVSEINIISFSYITLKKEFFTTQHNNTKFKLIF</sequence>
<protein>
    <submittedName>
        <fullName evidence="2">Expressed protein</fullName>
    </submittedName>
</protein>
<feature type="region of interest" description="Disordered" evidence="1">
    <location>
        <begin position="279"/>
        <end position="313"/>
    </location>
</feature>
<dbReference type="GeneID" id="10499743"/>
<proteinExistence type="predicted"/>
<evidence type="ECO:0000313" key="2">
    <source>
        <dbReference type="EMBL" id="EGC34496.1"/>
    </source>
</evidence>
<name>F0ZNJ4_DICPU</name>
<feature type="compositionally biased region" description="Acidic residues" evidence="1">
    <location>
        <begin position="290"/>
        <end position="299"/>
    </location>
</feature>
<accession>F0ZNJ4</accession>
<dbReference type="RefSeq" id="XP_003288985.1">
    <property type="nucleotide sequence ID" value="XM_003288937.1"/>
</dbReference>
<dbReference type="PANTHER" id="PTHR32423:SF65">
    <property type="entry name" value="F-BOX DOMAIN-CONTAINING PROTEIN"/>
    <property type="match status" value="1"/>
</dbReference>
<gene>
    <name evidence="2" type="ORF">DICPUDRAFT_98199</name>
</gene>
<dbReference type="InParanoid" id="F0ZNJ4"/>
<dbReference type="EMBL" id="GL871095">
    <property type="protein sequence ID" value="EGC34496.1"/>
    <property type="molecule type" value="Genomic_DNA"/>
</dbReference>
<dbReference type="VEuPathDB" id="AmoebaDB:DICPUDRAFT_98199"/>
<dbReference type="KEGG" id="dpp:DICPUDRAFT_98199"/>